<evidence type="ECO:0000256" key="5">
    <source>
        <dbReference type="ARBA" id="ARBA00022519"/>
    </source>
</evidence>
<keyword evidence="8 10" id="KW-0472">Membrane</keyword>
<keyword evidence="6 10" id="KW-0812">Transmembrane</keyword>
<evidence type="ECO:0000259" key="12">
    <source>
        <dbReference type="Pfam" id="PF26002"/>
    </source>
</evidence>
<dbReference type="Pfam" id="PF25994">
    <property type="entry name" value="HH_AprE"/>
    <property type="match status" value="1"/>
</dbReference>
<keyword evidence="4" id="KW-1003">Cell membrane</keyword>
<feature type="domain" description="AprE-like long alpha-helical hairpin" evidence="11">
    <location>
        <begin position="109"/>
        <end position="282"/>
    </location>
</feature>
<dbReference type="InterPro" id="IPR058982">
    <property type="entry name" value="Beta-barrel_AprE"/>
</dbReference>
<dbReference type="Pfam" id="PF26002">
    <property type="entry name" value="Beta-barrel_AprE"/>
    <property type="match status" value="1"/>
</dbReference>
<keyword evidence="3" id="KW-0813">Transport</keyword>
<sequence>MSPTNKIRIDRRKSMHLSQALLLEETGVPRLIRYVILTLTLVIAAFITWASITQIDEVAMTSGKIIPSGHVKKVQSEDGGVILDILVREGEAVKRGQDLIIMDPTISVSNLDQHLVRNASLILRKERLQALIDGRKPDYSNVDPKYAELAGQQTRLHGQKMQSMEVTRAILNNQINQYEAELKELKNREKTLRQQYQLMKEEYETYESLFKRELIGKTEFFGIKRQFLQVQEYLNQIPVRRIQVREKLTESKNRLVKLKEDALENWMAELATIEAESSEVLEVVKRYEMDVFQLSIKAPEDGVVHNLQINSSGEVIKPGETVLELVPMGESLVAEVQISSRDVGHIQEGQSVTVKLTAYDYARYGGMKGTLTDISPTTIIDAKGRVYYKGIVTLESKHLESGTTKHLILPGMTVQADIKTGEKTLIGYFMKPIYLSLVQSFRER</sequence>
<organism evidence="13 14">
    <name type="scientific">Pseudodesulfovibrio sediminis</name>
    <dbReference type="NCBI Taxonomy" id="2810563"/>
    <lineage>
        <taxon>Bacteria</taxon>
        <taxon>Pseudomonadati</taxon>
        <taxon>Thermodesulfobacteriota</taxon>
        <taxon>Desulfovibrionia</taxon>
        <taxon>Desulfovibrionales</taxon>
        <taxon>Desulfovibrionaceae</taxon>
    </lineage>
</organism>
<evidence type="ECO:0000256" key="8">
    <source>
        <dbReference type="ARBA" id="ARBA00023136"/>
    </source>
</evidence>
<dbReference type="PRINTS" id="PR01490">
    <property type="entry name" value="RTXTOXIND"/>
</dbReference>
<dbReference type="Proteomes" id="UP001053296">
    <property type="component" value="Chromosome"/>
</dbReference>
<evidence type="ECO:0000256" key="10">
    <source>
        <dbReference type="SAM" id="Phobius"/>
    </source>
</evidence>
<dbReference type="InterPro" id="IPR010129">
    <property type="entry name" value="T1SS_HlyD"/>
</dbReference>
<evidence type="ECO:0000256" key="2">
    <source>
        <dbReference type="ARBA" id="ARBA00009477"/>
    </source>
</evidence>
<keyword evidence="5" id="KW-0997">Cell inner membrane</keyword>
<evidence type="ECO:0000256" key="1">
    <source>
        <dbReference type="ARBA" id="ARBA00004377"/>
    </source>
</evidence>
<proteinExistence type="inferred from homology"/>
<feature type="transmembrane region" description="Helical" evidence="10">
    <location>
        <begin position="31"/>
        <end position="52"/>
    </location>
</feature>
<dbReference type="EMBL" id="AP024485">
    <property type="protein sequence ID" value="BCS88127.1"/>
    <property type="molecule type" value="Genomic_DNA"/>
</dbReference>
<evidence type="ECO:0000256" key="4">
    <source>
        <dbReference type="ARBA" id="ARBA00022475"/>
    </source>
</evidence>
<gene>
    <name evidence="13" type="ORF">PSDVSF_13690</name>
</gene>
<evidence type="ECO:0000256" key="6">
    <source>
        <dbReference type="ARBA" id="ARBA00022692"/>
    </source>
</evidence>
<comment type="similarity">
    <text evidence="2">Belongs to the membrane fusion protein (MFP) (TC 8.A.1) family.</text>
</comment>
<keyword evidence="14" id="KW-1185">Reference proteome</keyword>
<dbReference type="SUPFAM" id="SSF111369">
    <property type="entry name" value="HlyD-like secretion proteins"/>
    <property type="match status" value="1"/>
</dbReference>
<protein>
    <submittedName>
        <fullName evidence="13">HlyD family type I secretion periplasmic adaptor subunit</fullName>
    </submittedName>
</protein>
<evidence type="ECO:0000256" key="9">
    <source>
        <dbReference type="SAM" id="Coils"/>
    </source>
</evidence>
<dbReference type="PANTHER" id="PTHR30386">
    <property type="entry name" value="MEMBRANE FUSION SUBUNIT OF EMRAB-TOLC MULTIDRUG EFFLUX PUMP"/>
    <property type="match status" value="1"/>
</dbReference>
<evidence type="ECO:0000256" key="3">
    <source>
        <dbReference type="ARBA" id="ARBA00022448"/>
    </source>
</evidence>
<evidence type="ECO:0000313" key="14">
    <source>
        <dbReference type="Proteomes" id="UP001053296"/>
    </source>
</evidence>
<dbReference type="InterPro" id="IPR050739">
    <property type="entry name" value="MFP"/>
</dbReference>
<feature type="domain" description="AprE-like beta-barrel" evidence="12">
    <location>
        <begin position="332"/>
        <end position="421"/>
    </location>
</feature>
<name>A0ABM7P5D2_9BACT</name>
<dbReference type="Gene3D" id="2.40.30.170">
    <property type="match status" value="1"/>
</dbReference>
<feature type="coiled-coil region" evidence="9">
    <location>
        <begin position="161"/>
        <end position="209"/>
    </location>
</feature>
<evidence type="ECO:0000259" key="11">
    <source>
        <dbReference type="Pfam" id="PF25994"/>
    </source>
</evidence>
<feature type="coiled-coil region" evidence="9">
    <location>
        <begin position="241"/>
        <end position="276"/>
    </location>
</feature>
<dbReference type="NCBIfam" id="TIGR01843">
    <property type="entry name" value="type_I_hlyD"/>
    <property type="match status" value="1"/>
</dbReference>
<dbReference type="InterPro" id="IPR058781">
    <property type="entry name" value="HH_AprE-like"/>
</dbReference>
<dbReference type="PANTHER" id="PTHR30386:SF28">
    <property type="entry name" value="EXPORTED PROTEIN"/>
    <property type="match status" value="1"/>
</dbReference>
<evidence type="ECO:0000256" key="7">
    <source>
        <dbReference type="ARBA" id="ARBA00022989"/>
    </source>
</evidence>
<accession>A0ABM7P5D2</accession>
<keyword evidence="9" id="KW-0175">Coiled coil</keyword>
<dbReference type="RefSeq" id="WP_229595492.1">
    <property type="nucleotide sequence ID" value="NZ_AP024485.1"/>
</dbReference>
<evidence type="ECO:0000313" key="13">
    <source>
        <dbReference type="EMBL" id="BCS88127.1"/>
    </source>
</evidence>
<comment type="subcellular location">
    <subcellularLocation>
        <location evidence="1">Cell inner membrane</location>
        <topology evidence="1">Single-pass membrane protein</topology>
    </subcellularLocation>
</comment>
<keyword evidence="7 10" id="KW-1133">Transmembrane helix</keyword>
<reference evidence="13" key="1">
    <citation type="journal article" date="2022" name="Arch. Microbiol.">
        <title>Pseudodesulfovibrio sediminis sp. nov., a mesophilic and neutrophilic sulfate-reducing bacterium isolated from sediment of a brackish lake.</title>
        <authorList>
            <person name="Takahashi A."/>
            <person name="Kojima H."/>
            <person name="Watanabe M."/>
            <person name="Fukui M."/>
        </authorList>
    </citation>
    <scope>NUCLEOTIDE SEQUENCE</scope>
    <source>
        <strain evidence="13">SF6</strain>
    </source>
</reference>